<dbReference type="InterPro" id="IPR021607">
    <property type="entry name" value="DUF3224"/>
</dbReference>
<dbReference type="Proteomes" id="UP000509458">
    <property type="component" value="Chromosome"/>
</dbReference>
<name>A0A6T9XXQ4_ALTMA</name>
<dbReference type="EMBL" id="LR812090">
    <property type="protein sequence ID" value="CAB9493404.1"/>
    <property type="molecule type" value="Genomic_DNA"/>
</dbReference>
<dbReference type="Pfam" id="PF11528">
    <property type="entry name" value="DUF3224"/>
    <property type="match status" value="1"/>
</dbReference>
<dbReference type="InterPro" id="IPR023159">
    <property type="entry name" value="SO1590-like_sf"/>
</dbReference>
<accession>A0A6T9XXQ4</accession>
<evidence type="ECO:0000313" key="1">
    <source>
        <dbReference type="EMBL" id="CAB9493404.1"/>
    </source>
</evidence>
<dbReference type="SUPFAM" id="SSF159238">
    <property type="entry name" value="SO1590-like"/>
    <property type="match status" value="1"/>
</dbReference>
<evidence type="ECO:0008006" key="3">
    <source>
        <dbReference type="Google" id="ProtNLM"/>
    </source>
</evidence>
<evidence type="ECO:0000313" key="2">
    <source>
        <dbReference type="Proteomes" id="UP000509458"/>
    </source>
</evidence>
<organism evidence="1 2">
    <name type="scientific">Alteromonas macleodii</name>
    <name type="common">Pseudoalteromonas macleodii</name>
    <dbReference type="NCBI Taxonomy" id="28108"/>
    <lineage>
        <taxon>Bacteria</taxon>
        <taxon>Pseudomonadati</taxon>
        <taxon>Pseudomonadota</taxon>
        <taxon>Gammaproteobacteria</taxon>
        <taxon>Alteromonadales</taxon>
        <taxon>Alteromonadaceae</taxon>
        <taxon>Alteromonas/Salinimonas group</taxon>
        <taxon>Alteromonas</taxon>
    </lineage>
</organism>
<protein>
    <recommendedName>
        <fullName evidence="3">DUF3224 domain-containing protein</fullName>
    </recommendedName>
</protein>
<proteinExistence type="predicted"/>
<dbReference type="RefSeq" id="WP_179982945.1">
    <property type="nucleotide sequence ID" value="NZ_LR812090.1"/>
</dbReference>
<sequence length="135" mass="14537">MTIEGNFSITQWDEDTLSERAEGIKVSQASIKQVYSGDMSGESSVEFLMSYQSQMSAQFTGFETFVGVINGLRGTVTFQHKGKFENGVASSDFESIKDSATGELTGKALQGSFKSGESGKADYTLEVNDVETVNG</sequence>
<gene>
    <name evidence="1" type="ORF">ALFOR1_30317</name>
</gene>
<dbReference type="AlphaFoldDB" id="A0A6T9XXQ4"/>
<reference evidence="1 2" key="1">
    <citation type="submission" date="2020-06" db="EMBL/GenBank/DDBJ databases">
        <authorList>
            <person name="Duchaud E."/>
        </authorList>
    </citation>
    <scope>NUCLEOTIDE SEQUENCE [LARGE SCALE GENOMIC DNA]</scope>
    <source>
        <strain evidence="1">Alteromonas fortis</strain>
    </source>
</reference>
<dbReference type="Gene3D" id="2.40.350.10">
    <property type="entry name" value="SO1590-like"/>
    <property type="match status" value="1"/>
</dbReference>